<dbReference type="AlphaFoldDB" id="A0A1Y2GDH2"/>
<sequence length="459" mass="50512">MAIQTYSIYPSNKYNRPPPPSTLVLHGLDLLQPAIIQNHRFFHPSTSSFSEVIEKLTSSLAEALELYPPVTGTVRTNEEKDEVYIALDPANIQGTPFLVETKDTPFIGNTDDIASRNDQFLPPFASILAVKVTQFSCGTIAVASSINHQVADLRGFLDFLELWAQIARGEAIDFKEIPSDWSRNPGRYFSGLVKEPTAATLPPPPPLEVVPAQEAGISQYLLQPSFASRWKFTKSSLEQLKSDLSPASGDMWISTGDAMASLISSVITRAREKTNVERLGGRSSSESQIEHLAMVANVRERAPQKNMSKQYFGNFYILWDVTIPRSDLLSPTCEAASRIAVAIRTALNVQLSSEAIANEIAFFEDPRNTKLPNRIVWKSDIVLTNWCQFDLKGPKLDFGWGEAFDAAGGTGGFYPPGYSMLIQDKNSGDIFAMLAVEIAGAEELKADPLLNKYATMLPA</sequence>
<dbReference type="PANTHER" id="PTHR31896">
    <property type="entry name" value="FAMILY REGULATORY PROTEIN, PUTATIVE (AFU_ORTHOLOGUE AFUA_3G14730)-RELATED"/>
    <property type="match status" value="1"/>
</dbReference>
<dbReference type="InterPro" id="IPR023213">
    <property type="entry name" value="CAT-like_dom_sf"/>
</dbReference>
<keyword evidence="1 2" id="KW-0808">Transferase</keyword>
<dbReference type="GeneID" id="33567137"/>
<dbReference type="OrthoDB" id="1862401at2759"/>
<dbReference type="GO" id="GO:0016740">
    <property type="term" value="F:transferase activity"/>
    <property type="evidence" value="ECO:0007669"/>
    <property type="project" value="UniProtKB-KW"/>
</dbReference>
<dbReference type="EMBL" id="MCFF01000040">
    <property type="protein sequence ID" value="ORZ07757.1"/>
    <property type="molecule type" value="Genomic_DNA"/>
</dbReference>
<organism evidence="2 3">
    <name type="scientific">Lobosporangium transversale</name>
    <dbReference type="NCBI Taxonomy" id="64571"/>
    <lineage>
        <taxon>Eukaryota</taxon>
        <taxon>Fungi</taxon>
        <taxon>Fungi incertae sedis</taxon>
        <taxon>Mucoromycota</taxon>
        <taxon>Mortierellomycotina</taxon>
        <taxon>Mortierellomycetes</taxon>
        <taxon>Mortierellales</taxon>
        <taxon>Mortierellaceae</taxon>
        <taxon>Lobosporangium</taxon>
    </lineage>
</organism>
<dbReference type="Proteomes" id="UP000193648">
    <property type="component" value="Unassembled WGS sequence"/>
</dbReference>
<keyword evidence="3" id="KW-1185">Reference proteome</keyword>
<evidence type="ECO:0000313" key="2">
    <source>
        <dbReference type="EMBL" id="ORZ07757.1"/>
    </source>
</evidence>
<protein>
    <submittedName>
        <fullName evidence="2">Transferase</fullName>
    </submittedName>
</protein>
<dbReference type="Pfam" id="PF02458">
    <property type="entry name" value="Transferase"/>
    <property type="match status" value="1"/>
</dbReference>
<proteinExistence type="predicted"/>
<dbReference type="InterPro" id="IPR051283">
    <property type="entry name" value="Sec_Metabolite_Acyltrans"/>
</dbReference>
<reference evidence="2 3" key="1">
    <citation type="submission" date="2016-07" db="EMBL/GenBank/DDBJ databases">
        <title>Pervasive Adenine N6-methylation of Active Genes in Fungi.</title>
        <authorList>
            <consortium name="DOE Joint Genome Institute"/>
            <person name="Mondo S.J."/>
            <person name="Dannebaum R.O."/>
            <person name="Kuo R.C."/>
            <person name="Labutti K."/>
            <person name="Haridas S."/>
            <person name="Kuo A."/>
            <person name="Salamov A."/>
            <person name="Ahrendt S.R."/>
            <person name="Lipzen A."/>
            <person name="Sullivan W."/>
            <person name="Andreopoulos W.B."/>
            <person name="Clum A."/>
            <person name="Lindquist E."/>
            <person name="Daum C."/>
            <person name="Ramamoorthy G.K."/>
            <person name="Gryganskyi A."/>
            <person name="Culley D."/>
            <person name="Magnuson J.K."/>
            <person name="James T.Y."/>
            <person name="O'Malley M.A."/>
            <person name="Stajich J.E."/>
            <person name="Spatafora J.W."/>
            <person name="Visel A."/>
            <person name="Grigoriev I.V."/>
        </authorList>
    </citation>
    <scope>NUCLEOTIDE SEQUENCE [LARGE SCALE GENOMIC DNA]</scope>
    <source>
        <strain evidence="2 3">NRRL 3116</strain>
    </source>
</reference>
<dbReference type="RefSeq" id="XP_021878123.1">
    <property type="nucleotide sequence ID" value="XM_022025293.1"/>
</dbReference>
<comment type="caution">
    <text evidence="2">The sequence shown here is derived from an EMBL/GenBank/DDBJ whole genome shotgun (WGS) entry which is preliminary data.</text>
</comment>
<dbReference type="InParanoid" id="A0A1Y2GDH2"/>
<dbReference type="STRING" id="64571.A0A1Y2GDH2"/>
<name>A0A1Y2GDH2_9FUNG</name>
<accession>A0A1Y2GDH2</accession>
<dbReference type="Gene3D" id="3.30.559.10">
    <property type="entry name" value="Chloramphenicol acetyltransferase-like domain"/>
    <property type="match status" value="2"/>
</dbReference>
<evidence type="ECO:0000256" key="1">
    <source>
        <dbReference type="ARBA" id="ARBA00022679"/>
    </source>
</evidence>
<evidence type="ECO:0000313" key="3">
    <source>
        <dbReference type="Proteomes" id="UP000193648"/>
    </source>
</evidence>
<gene>
    <name evidence="2" type="ORF">BCR41DRAFT_360006</name>
</gene>
<dbReference type="PANTHER" id="PTHR31896:SF64">
    <property type="entry name" value="TRICHOTHECENE 3-O-ACETYLTRANSFERASE"/>
    <property type="match status" value="1"/>
</dbReference>